<dbReference type="RefSeq" id="WP_216123462.1">
    <property type="nucleotide sequence ID" value="NZ_CP086239.1"/>
</dbReference>
<organism evidence="1 2">
    <name type="scientific">Clostridium estertheticum</name>
    <dbReference type="NCBI Taxonomy" id="238834"/>
    <lineage>
        <taxon>Bacteria</taxon>
        <taxon>Bacillati</taxon>
        <taxon>Bacillota</taxon>
        <taxon>Clostridia</taxon>
        <taxon>Eubacteriales</taxon>
        <taxon>Clostridiaceae</taxon>
        <taxon>Clostridium</taxon>
    </lineage>
</organism>
<protein>
    <submittedName>
        <fullName evidence="1">Uncharacterized protein</fullName>
    </submittedName>
</protein>
<accession>A0AA47I906</accession>
<evidence type="ECO:0000313" key="2">
    <source>
        <dbReference type="Proteomes" id="UP001164733"/>
    </source>
</evidence>
<dbReference type="EMBL" id="CP086239">
    <property type="protein sequence ID" value="WAG62410.1"/>
    <property type="molecule type" value="Genomic_DNA"/>
</dbReference>
<sequence length="74" mass="8702">MRFLISIIAAIVIYIVFLKPMAKKYYFICPSCNNRFKVSPIKMSTTTTVPNFYKHKLRCPSCGNKNYMKQIKEE</sequence>
<name>A0AA47I906_9CLOT</name>
<dbReference type="AlphaFoldDB" id="A0AA47I906"/>
<gene>
    <name evidence="1" type="ORF">LL038_09290</name>
</gene>
<proteinExistence type="predicted"/>
<evidence type="ECO:0000313" key="1">
    <source>
        <dbReference type="EMBL" id="WAG62410.1"/>
    </source>
</evidence>
<reference evidence="1" key="1">
    <citation type="submission" date="2021-11" db="EMBL/GenBank/DDBJ databases">
        <title>Clostridia strains as spoilage organisms.</title>
        <authorList>
            <person name="Wambui J."/>
            <person name="Stevens M.J.A."/>
            <person name="Stephan R."/>
        </authorList>
    </citation>
    <scope>NUCLEOTIDE SEQUENCE</scope>
    <source>
        <strain evidence="1">CF009</strain>
    </source>
</reference>
<dbReference type="Proteomes" id="UP001164733">
    <property type="component" value="Chromosome"/>
</dbReference>